<protein>
    <submittedName>
        <fullName evidence="1">ArsR family transcriptional regulator</fullName>
    </submittedName>
</protein>
<dbReference type="EMBL" id="DTGR01000045">
    <property type="protein sequence ID" value="HHS28638.1"/>
    <property type="molecule type" value="Genomic_DNA"/>
</dbReference>
<comment type="caution">
    <text evidence="1">The sequence shown here is derived from an EMBL/GenBank/DDBJ whole genome shotgun (WGS) entry which is preliminary data.</text>
</comment>
<reference evidence="1" key="1">
    <citation type="journal article" date="2020" name="mSystems">
        <title>Genome- and Community-Level Interaction Insights into Carbon Utilization and Element Cycling Functions of Hydrothermarchaeota in Hydrothermal Sediment.</title>
        <authorList>
            <person name="Zhou Z."/>
            <person name="Liu Y."/>
            <person name="Xu W."/>
            <person name="Pan J."/>
            <person name="Luo Z.H."/>
            <person name="Li M."/>
        </authorList>
    </citation>
    <scope>NUCLEOTIDE SEQUENCE [LARGE SCALE GENOMIC DNA]</scope>
    <source>
        <strain evidence="1">SpSt-767</strain>
    </source>
</reference>
<accession>A0A7V6A231</accession>
<organism evidence="1">
    <name type="scientific">Desulfobacca acetoxidans</name>
    <dbReference type="NCBI Taxonomy" id="60893"/>
    <lineage>
        <taxon>Bacteria</taxon>
        <taxon>Pseudomonadati</taxon>
        <taxon>Thermodesulfobacteriota</taxon>
        <taxon>Desulfobaccia</taxon>
        <taxon>Desulfobaccales</taxon>
        <taxon>Desulfobaccaceae</taxon>
        <taxon>Desulfobacca</taxon>
    </lineage>
</organism>
<proteinExistence type="predicted"/>
<evidence type="ECO:0000313" key="1">
    <source>
        <dbReference type="EMBL" id="HHS28638.1"/>
    </source>
</evidence>
<name>A0A7V6A231_9BACT</name>
<sequence>MPTCDKCGCECEVDELRELAGKQVCEDCYLDGIEITKTCDPWAVHSAKNTLATDGKPILTEIQQQIYDLIVKEKRLTPEEAARRLNIPETELRREFATLRHLELLRGEKTADGMVITTF</sequence>
<gene>
    <name evidence="1" type="ORF">ENV52_02920</name>
</gene>
<dbReference type="AlphaFoldDB" id="A0A7V6A231"/>